<evidence type="ECO:0008006" key="4">
    <source>
        <dbReference type="Google" id="ProtNLM"/>
    </source>
</evidence>
<feature type="transmembrane region" description="Helical" evidence="1">
    <location>
        <begin position="26"/>
        <end position="46"/>
    </location>
</feature>
<evidence type="ECO:0000256" key="1">
    <source>
        <dbReference type="SAM" id="Phobius"/>
    </source>
</evidence>
<gene>
    <name evidence="2" type="ORF">SAMN05216179_1504</name>
</gene>
<proteinExistence type="predicted"/>
<sequence length="205" mass="23771">MKKLWATLKTMSFKEAVDYIWEYYKLHIFGIVFGVFILVSILTTIFEEKEELYQLMVVSEISYDVTEEFSNQINDKYFDDFQVATDNIISDGGSLSEQSYEQVQKLVARIATGMIDIMVTEEEFAAEMLGQEGLLDFNQVIDVSLLEEHNVELYKFDTEKVYGISTNQFDVFNDMEAFEDRILIIPASSENLDKTTQFLEELLES</sequence>
<keyword evidence="3" id="KW-1185">Reference proteome</keyword>
<evidence type="ECO:0000313" key="2">
    <source>
        <dbReference type="EMBL" id="SHM98090.1"/>
    </source>
</evidence>
<name>A0A1M7N4Y8_9BACI</name>
<dbReference type="AlphaFoldDB" id="A0A1M7N4Y8"/>
<keyword evidence="1" id="KW-0472">Membrane</keyword>
<dbReference type="STRING" id="1027249.SAMN05216179_1504"/>
<dbReference type="EMBL" id="FRCZ01000002">
    <property type="protein sequence ID" value="SHM98090.1"/>
    <property type="molecule type" value="Genomic_DNA"/>
</dbReference>
<reference evidence="2 3" key="1">
    <citation type="submission" date="2016-11" db="EMBL/GenBank/DDBJ databases">
        <authorList>
            <person name="Jaros S."/>
            <person name="Januszkiewicz K."/>
            <person name="Wedrychowicz H."/>
        </authorList>
    </citation>
    <scope>NUCLEOTIDE SEQUENCE [LARGE SCALE GENOMIC DNA]</scope>
    <source>
        <strain evidence="2 3">CGMCC 1.10681</strain>
    </source>
</reference>
<accession>A0A1M7N4Y8</accession>
<dbReference type="RefSeq" id="WP_073201226.1">
    <property type="nucleotide sequence ID" value="NZ_FRCZ01000002.1"/>
</dbReference>
<protein>
    <recommendedName>
        <fullName evidence="4">Extracellular solute-binding protein</fullName>
    </recommendedName>
</protein>
<dbReference type="OrthoDB" id="1925387at2"/>
<dbReference type="Proteomes" id="UP000184184">
    <property type="component" value="Unassembled WGS sequence"/>
</dbReference>
<keyword evidence="1" id="KW-0812">Transmembrane</keyword>
<organism evidence="2 3">
    <name type="scientific">Gracilibacillus kekensis</name>
    <dbReference type="NCBI Taxonomy" id="1027249"/>
    <lineage>
        <taxon>Bacteria</taxon>
        <taxon>Bacillati</taxon>
        <taxon>Bacillota</taxon>
        <taxon>Bacilli</taxon>
        <taxon>Bacillales</taxon>
        <taxon>Bacillaceae</taxon>
        <taxon>Gracilibacillus</taxon>
    </lineage>
</organism>
<evidence type="ECO:0000313" key="3">
    <source>
        <dbReference type="Proteomes" id="UP000184184"/>
    </source>
</evidence>
<keyword evidence="1" id="KW-1133">Transmembrane helix</keyword>